<keyword evidence="2 7" id="KW-0436">Ligase</keyword>
<dbReference type="GO" id="GO:0071766">
    <property type="term" value="P:Actinobacterium-type cell wall biogenesis"/>
    <property type="evidence" value="ECO:0007669"/>
    <property type="project" value="UniProtKB-ARBA"/>
</dbReference>
<dbReference type="GO" id="GO:0016874">
    <property type="term" value="F:ligase activity"/>
    <property type="evidence" value="ECO:0007669"/>
    <property type="project" value="UniProtKB-KW"/>
</dbReference>
<comment type="caution">
    <text evidence="7">The sequence shown here is derived from an EMBL/GenBank/DDBJ whole genome shotgun (WGS) entry which is preliminary data.</text>
</comment>
<dbReference type="EMBL" id="JACHIR010000001">
    <property type="protein sequence ID" value="MBB5893686.1"/>
    <property type="molecule type" value="Genomic_DNA"/>
</dbReference>
<evidence type="ECO:0000256" key="1">
    <source>
        <dbReference type="ARBA" id="ARBA00006432"/>
    </source>
</evidence>
<dbReference type="Pfam" id="PF23024">
    <property type="entry name" value="AMP-dom_DIP2-like"/>
    <property type="match status" value="1"/>
</dbReference>
<accession>A0A7W9KJE1</accession>
<dbReference type="InterPro" id="IPR020845">
    <property type="entry name" value="AMP-binding_CS"/>
</dbReference>
<dbReference type="FunFam" id="3.40.50.12780:FF:000013">
    <property type="entry name" value="Long-chain-fatty-acid--AMP ligase FadD32"/>
    <property type="match status" value="1"/>
</dbReference>
<proteinExistence type="inferred from homology"/>
<evidence type="ECO:0000259" key="5">
    <source>
        <dbReference type="Pfam" id="PF00501"/>
    </source>
</evidence>
<evidence type="ECO:0000256" key="4">
    <source>
        <dbReference type="ARBA" id="ARBA00023098"/>
    </source>
</evidence>
<dbReference type="PANTHER" id="PTHR22754">
    <property type="entry name" value="DISCO-INTERACTING PROTEIN 2 DIP2 -RELATED"/>
    <property type="match status" value="1"/>
</dbReference>
<dbReference type="Pfam" id="PF00501">
    <property type="entry name" value="AMP-binding"/>
    <property type="match status" value="1"/>
</dbReference>
<dbReference type="InterPro" id="IPR000873">
    <property type="entry name" value="AMP-dep_synth/lig_dom"/>
</dbReference>
<keyword evidence="4" id="KW-0443">Lipid metabolism</keyword>
<gene>
    <name evidence="7" type="ORF">BJ998_004882</name>
</gene>
<protein>
    <submittedName>
        <fullName evidence="7">Acyl-CoA synthetase (AMP-forming)/AMP-acid ligase II</fullName>
    </submittedName>
</protein>
<dbReference type="PANTHER" id="PTHR22754:SF32">
    <property type="entry name" value="DISCO-INTERACTING PROTEIN 2"/>
    <property type="match status" value="1"/>
</dbReference>
<dbReference type="Gene3D" id="3.30.300.30">
    <property type="match status" value="1"/>
</dbReference>
<dbReference type="Proteomes" id="UP000585638">
    <property type="component" value="Unassembled WGS sequence"/>
</dbReference>
<dbReference type="SUPFAM" id="SSF56801">
    <property type="entry name" value="Acetyl-CoA synthetase-like"/>
    <property type="match status" value="1"/>
</dbReference>
<evidence type="ECO:0000313" key="7">
    <source>
        <dbReference type="EMBL" id="MBB5893686.1"/>
    </source>
</evidence>
<sequence length="594" mass="64470">MTVRIDSPETVAAAFDRVRRERPDQPLLSYVRDDGSDEVTYTAGQLGDQADRVVAELRGRGLQPGDRALLVHLPSPDFAVTLLGCLAAGVVPVPAAPPNPFTMRHDLEAFTAIAASSGARAVLTHGAYDRIRTTVGAGQLWPALPWYRTDRDRPEADRDRTWHQPSTLDEPALLTYTSGSTGSPRGVLVSHRNLHCELAQNVVDTDLRGSDTRAVSWLPHFHDQGLISMTLGALVGSGHVYTMSPMAFLHRPTVWLDVVSRIRATHTAAPNFAYDLIVRKTTEQQRESWDLSALRVAMCAAEPIRASTVDSFVKAFAVSGLAPHAFYPAYGLAEHAGSVTMGGGSVIRVDRDALDGNWVVPVAEGSVTRSARYVGCGPVTKPGTTMLIVDPETRLPCEPNRVGEIWVDGPSKALGYYELPDETAETFRARLADSVDDPGADGEFLRTGDLGFRHDGELFVTGRLKDLIIVHGLNHYPQDIEDSVRGCHAAVRAGGVAAFAVTTGEDEPTGERLVLFVELRQRRPSEAVIDEVVRAVRRAVYGDHRLACHTVVLGLNGLVRKTTSGKVRRQACREAFESGLVHGEPTTVTVSTLH</sequence>
<dbReference type="CDD" id="cd05931">
    <property type="entry name" value="FAAL"/>
    <property type="match status" value="1"/>
</dbReference>
<keyword evidence="3" id="KW-0276">Fatty acid metabolism</keyword>
<evidence type="ECO:0000259" key="6">
    <source>
        <dbReference type="Pfam" id="PF23024"/>
    </source>
</evidence>
<dbReference type="InterPro" id="IPR040097">
    <property type="entry name" value="FAAL/FAAC"/>
</dbReference>
<feature type="domain" description="AMP-dependent synthetase/ligase" evidence="5">
    <location>
        <begin position="16"/>
        <end position="417"/>
    </location>
</feature>
<dbReference type="Gene3D" id="3.40.50.12780">
    <property type="entry name" value="N-terminal domain of ligase-like"/>
    <property type="match status" value="1"/>
</dbReference>
<evidence type="ECO:0000256" key="2">
    <source>
        <dbReference type="ARBA" id="ARBA00022598"/>
    </source>
</evidence>
<reference evidence="7 8" key="1">
    <citation type="submission" date="2020-08" db="EMBL/GenBank/DDBJ databases">
        <title>Sequencing the genomes of 1000 actinobacteria strains.</title>
        <authorList>
            <person name="Klenk H.-P."/>
        </authorList>
    </citation>
    <scope>NUCLEOTIDE SEQUENCE [LARGE SCALE GENOMIC DNA]</scope>
    <source>
        <strain evidence="7 8">DSM 43851</strain>
    </source>
</reference>
<dbReference type="InterPro" id="IPR025110">
    <property type="entry name" value="AMP-bd_C"/>
</dbReference>
<dbReference type="GO" id="GO:0006631">
    <property type="term" value="P:fatty acid metabolic process"/>
    <property type="evidence" value="ECO:0007669"/>
    <property type="project" value="UniProtKB-KW"/>
</dbReference>
<dbReference type="InterPro" id="IPR045851">
    <property type="entry name" value="AMP-bd_C_sf"/>
</dbReference>
<dbReference type="RefSeq" id="WP_184865142.1">
    <property type="nucleotide sequence ID" value="NZ_BAAAWY010000034.1"/>
</dbReference>
<name>A0A7W9KJE1_9PSEU</name>
<dbReference type="InterPro" id="IPR042099">
    <property type="entry name" value="ANL_N_sf"/>
</dbReference>
<feature type="domain" description="AMP-binding enzyme C-terminal" evidence="6">
    <location>
        <begin position="466"/>
        <end position="576"/>
    </location>
</feature>
<evidence type="ECO:0000313" key="8">
    <source>
        <dbReference type="Proteomes" id="UP000585638"/>
    </source>
</evidence>
<dbReference type="PROSITE" id="PS00455">
    <property type="entry name" value="AMP_BINDING"/>
    <property type="match status" value="1"/>
</dbReference>
<comment type="similarity">
    <text evidence="1">Belongs to the ATP-dependent AMP-binding enzyme family.</text>
</comment>
<evidence type="ECO:0000256" key="3">
    <source>
        <dbReference type="ARBA" id="ARBA00022832"/>
    </source>
</evidence>
<dbReference type="GO" id="GO:0008610">
    <property type="term" value="P:lipid biosynthetic process"/>
    <property type="evidence" value="ECO:0007669"/>
    <property type="project" value="InterPro"/>
</dbReference>
<organism evidence="7 8">
    <name type="scientific">Kutzneria kofuensis</name>
    <dbReference type="NCBI Taxonomy" id="103725"/>
    <lineage>
        <taxon>Bacteria</taxon>
        <taxon>Bacillati</taxon>
        <taxon>Actinomycetota</taxon>
        <taxon>Actinomycetes</taxon>
        <taxon>Pseudonocardiales</taxon>
        <taxon>Pseudonocardiaceae</taxon>
        <taxon>Kutzneria</taxon>
    </lineage>
</organism>
<dbReference type="AlphaFoldDB" id="A0A7W9KJE1"/>
<keyword evidence="8" id="KW-1185">Reference proteome</keyword>